<keyword evidence="1" id="KW-0805">Transcription regulation</keyword>
<dbReference type="AlphaFoldDB" id="A0A2I0QYF9"/>
<dbReference type="Gene3D" id="1.10.10.10">
    <property type="entry name" value="Winged helix-like DNA-binding domain superfamily/Winged helix DNA-binding domain"/>
    <property type="match status" value="1"/>
</dbReference>
<keyword evidence="3" id="KW-0804">Transcription</keyword>
<sequence length="115" mass="13717">MTLDDMKETLGKSKTSMSTAIRTLLDYNLVERVWVKGVRKDLYQAEKDLYHKFMKTYVNRWLNAIERQKENLSSIKNELEKESTPHHFTENRIKEAIHFHESLETAFLSIQRKSK</sequence>
<dbReference type="PANTHER" id="PTHR38465">
    <property type="entry name" value="HTH-TYPE TRANSCRIPTIONAL REGULATOR MJ1563-RELATED"/>
    <property type="match status" value="1"/>
</dbReference>
<dbReference type="InterPro" id="IPR036388">
    <property type="entry name" value="WH-like_DNA-bd_sf"/>
</dbReference>
<proteinExistence type="predicted"/>
<dbReference type="EMBL" id="PJNH01000001">
    <property type="protein sequence ID" value="PKR79348.1"/>
    <property type="molecule type" value="Genomic_DNA"/>
</dbReference>
<organism evidence="4 5">
    <name type="scientific">Halalkalibacillus sediminis</name>
    <dbReference type="NCBI Taxonomy" id="2018042"/>
    <lineage>
        <taxon>Bacteria</taxon>
        <taxon>Bacillati</taxon>
        <taxon>Bacillota</taxon>
        <taxon>Bacilli</taxon>
        <taxon>Bacillales</taxon>
        <taxon>Bacillaceae</taxon>
        <taxon>Halalkalibacillus</taxon>
    </lineage>
</organism>
<dbReference type="InterPro" id="IPR036390">
    <property type="entry name" value="WH_DNA-bd_sf"/>
</dbReference>
<comment type="caution">
    <text evidence="4">The sequence shown here is derived from an EMBL/GenBank/DDBJ whole genome shotgun (WGS) entry which is preliminary data.</text>
</comment>
<reference evidence="4 5" key="1">
    <citation type="submission" date="2017-06" db="EMBL/GenBank/DDBJ databases">
        <title>the draft geome sequence of Illustriluteabacillus marina B3227.</title>
        <authorList>
            <person name="He R.-H."/>
            <person name="Du Z.-J."/>
        </authorList>
    </citation>
    <scope>NUCLEOTIDE SEQUENCE [LARGE SCALE GENOMIC DNA]</scope>
    <source>
        <strain evidence="4 5">B3227</strain>
    </source>
</reference>
<dbReference type="SUPFAM" id="SSF46785">
    <property type="entry name" value="Winged helix' DNA-binding domain"/>
    <property type="match status" value="1"/>
</dbReference>
<evidence type="ECO:0000313" key="5">
    <source>
        <dbReference type="Proteomes" id="UP000243524"/>
    </source>
</evidence>
<evidence type="ECO:0000256" key="1">
    <source>
        <dbReference type="ARBA" id="ARBA00023015"/>
    </source>
</evidence>
<gene>
    <name evidence="4" type="ORF">CEY16_00500</name>
</gene>
<dbReference type="OrthoDB" id="9800374at2"/>
<dbReference type="GO" id="GO:0003677">
    <property type="term" value="F:DNA binding"/>
    <property type="evidence" value="ECO:0007669"/>
    <property type="project" value="UniProtKB-KW"/>
</dbReference>
<keyword evidence="5" id="KW-1185">Reference proteome</keyword>
<dbReference type="Proteomes" id="UP000243524">
    <property type="component" value="Unassembled WGS sequence"/>
</dbReference>
<evidence type="ECO:0000256" key="2">
    <source>
        <dbReference type="ARBA" id="ARBA00023125"/>
    </source>
</evidence>
<evidence type="ECO:0000313" key="4">
    <source>
        <dbReference type="EMBL" id="PKR79348.1"/>
    </source>
</evidence>
<evidence type="ECO:0000256" key="3">
    <source>
        <dbReference type="ARBA" id="ARBA00023163"/>
    </source>
</evidence>
<name>A0A2I0QYF9_9BACI</name>
<keyword evidence="2" id="KW-0238">DNA-binding</keyword>
<evidence type="ECO:0008006" key="6">
    <source>
        <dbReference type="Google" id="ProtNLM"/>
    </source>
</evidence>
<protein>
    <recommendedName>
        <fullName evidence="6">Transcriptional regulator</fullName>
    </recommendedName>
</protein>
<accession>A0A2I0QYF9</accession>
<dbReference type="InterPro" id="IPR052362">
    <property type="entry name" value="HTH-GbsR_regulator"/>
</dbReference>
<dbReference type="PANTHER" id="PTHR38465:SF1">
    <property type="entry name" value="HTH-TYPE TRANSCRIPTIONAL REGULATOR MJ1563-RELATED"/>
    <property type="match status" value="1"/>
</dbReference>